<accession>A0A814XPS5</accession>
<comment type="caution">
    <text evidence="5">The sequence shown here is derived from an EMBL/GenBank/DDBJ whole genome shotgun (WGS) entry which is preliminary data.</text>
</comment>
<gene>
    <name evidence="5" type="ORF">EDS130_LOCUS26163</name>
    <name evidence="4" type="ORF">XAT740_LOCUS5906</name>
</gene>
<evidence type="ECO:0000313" key="6">
    <source>
        <dbReference type="Proteomes" id="UP000663828"/>
    </source>
</evidence>
<evidence type="ECO:0000313" key="7">
    <source>
        <dbReference type="Proteomes" id="UP000663852"/>
    </source>
</evidence>
<dbReference type="InterPro" id="IPR000322">
    <property type="entry name" value="Glyco_hydro_31_TIM"/>
</dbReference>
<evidence type="ECO:0000259" key="3">
    <source>
        <dbReference type="Pfam" id="PF01055"/>
    </source>
</evidence>
<keyword evidence="6" id="KW-1185">Reference proteome</keyword>
<evidence type="ECO:0000256" key="2">
    <source>
        <dbReference type="RuleBase" id="RU361185"/>
    </source>
</evidence>
<sequence length="208" mass="23788">MPPYSSLGFHLCRFEYNSIEKLQAVTQRMHDANFPYDVQWTDIDAMPSHLDSTYDKNKFHDLADLVRSVQSSMQPAGTYPPYDDGLKEAIFIKTRLELCAWKEIHLKRSFVLSRSSFVKFGQYAAHWIGDNSAPYEDTYFPISAILIFNMFGITHVGADICGFRLDITQAEQSSMETAGSVVFRRFHGILLQEPSSWELKNCVHNGCN</sequence>
<reference evidence="5" key="1">
    <citation type="submission" date="2021-02" db="EMBL/GenBank/DDBJ databases">
        <authorList>
            <person name="Nowell W R."/>
        </authorList>
    </citation>
    <scope>NUCLEOTIDE SEQUENCE</scope>
</reference>
<dbReference type="GO" id="GO:0005975">
    <property type="term" value="P:carbohydrate metabolic process"/>
    <property type="evidence" value="ECO:0007669"/>
    <property type="project" value="InterPro"/>
</dbReference>
<dbReference type="PANTHER" id="PTHR22762">
    <property type="entry name" value="ALPHA-GLUCOSIDASE"/>
    <property type="match status" value="1"/>
</dbReference>
<dbReference type="PANTHER" id="PTHR22762:SF131">
    <property type="entry name" value="GLYCOSIDE HYDROLASE FAMILY 31 N-TERMINAL DOMAIN-CONTAINING PROTEIN"/>
    <property type="match status" value="1"/>
</dbReference>
<dbReference type="AlphaFoldDB" id="A0A814XPS5"/>
<dbReference type="EMBL" id="CAJNOJ010000158">
    <property type="protein sequence ID" value="CAF1216320.1"/>
    <property type="molecule type" value="Genomic_DNA"/>
</dbReference>
<name>A0A814XPS5_ADIRI</name>
<feature type="domain" description="Glycoside hydrolase family 31 TIM barrel" evidence="3">
    <location>
        <begin position="106"/>
        <end position="168"/>
    </location>
</feature>
<organism evidence="5 7">
    <name type="scientific">Adineta ricciae</name>
    <name type="common">Rotifer</name>
    <dbReference type="NCBI Taxonomy" id="249248"/>
    <lineage>
        <taxon>Eukaryota</taxon>
        <taxon>Metazoa</taxon>
        <taxon>Spiralia</taxon>
        <taxon>Gnathifera</taxon>
        <taxon>Rotifera</taxon>
        <taxon>Eurotatoria</taxon>
        <taxon>Bdelloidea</taxon>
        <taxon>Adinetida</taxon>
        <taxon>Adinetidae</taxon>
        <taxon>Adineta</taxon>
    </lineage>
</organism>
<dbReference type="Pfam" id="PF01055">
    <property type="entry name" value="Glyco_hydro_31_2nd"/>
    <property type="match status" value="2"/>
</dbReference>
<dbReference type="Proteomes" id="UP000663852">
    <property type="component" value="Unassembled WGS sequence"/>
</dbReference>
<dbReference type="EMBL" id="CAJNOR010000261">
    <property type="protein sequence ID" value="CAF0859396.1"/>
    <property type="molecule type" value="Genomic_DNA"/>
</dbReference>
<keyword evidence="2" id="KW-0378">Hydrolase</keyword>
<comment type="similarity">
    <text evidence="1 2">Belongs to the glycosyl hydrolase 31 family.</text>
</comment>
<evidence type="ECO:0000313" key="5">
    <source>
        <dbReference type="EMBL" id="CAF1216320.1"/>
    </source>
</evidence>
<dbReference type="Proteomes" id="UP000663828">
    <property type="component" value="Unassembled WGS sequence"/>
</dbReference>
<dbReference type="GO" id="GO:0004558">
    <property type="term" value="F:alpha-1,4-glucosidase activity"/>
    <property type="evidence" value="ECO:0007669"/>
    <property type="project" value="TreeGrafter"/>
</dbReference>
<protein>
    <recommendedName>
        <fullName evidence="3">Glycoside hydrolase family 31 TIM barrel domain-containing protein</fullName>
    </recommendedName>
</protein>
<dbReference type="Gene3D" id="3.20.20.80">
    <property type="entry name" value="Glycosidases"/>
    <property type="match status" value="2"/>
</dbReference>
<dbReference type="SUPFAM" id="SSF51445">
    <property type="entry name" value="(Trans)glycosidases"/>
    <property type="match status" value="2"/>
</dbReference>
<dbReference type="OrthoDB" id="1334205at2759"/>
<evidence type="ECO:0000256" key="1">
    <source>
        <dbReference type="ARBA" id="ARBA00007806"/>
    </source>
</evidence>
<evidence type="ECO:0000313" key="4">
    <source>
        <dbReference type="EMBL" id="CAF0859396.1"/>
    </source>
</evidence>
<feature type="domain" description="Glycoside hydrolase family 31 TIM barrel" evidence="3">
    <location>
        <begin position="1"/>
        <end position="95"/>
    </location>
</feature>
<proteinExistence type="inferred from homology"/>
<dbReference type="InterPro" id="IPR017853">
    <property type="entry name" value="GH"/>
</dbReference>
<keyword evidence="2" id="KW-0326">Glycosidase</keyword>